<gene>
    <name evidence="1" type="ORF">FTOL_08337</name>
</gene>
<accession>A0AAE8MCF3</accession>
<organism evidence="1 2">
    <name type="scientific">Fusarium torulosum</name>
    <dbReference type="NCBI Taxonomy" id="33205"/>
    <lineage>
        <taxon>Eukaryota</taxon>
        <taxon>Fungi</taxon>
        <taxon>Dikarya</taxon>
        <taxon>Ascomycota</taxon>
        <taxon>Pezizomycotina</taxon>
        <taxon>Sordariomycetes</taxon>
        <taxon>Hypocreomycetidae</taxon>
        <taxon>Hypocreales</taxon>
        <taxon>Nectriaceae</taxon>
        <taxon>Fusarium</taxon>
    </lineage>
</organism>
<sequence length="328" mass="37973">MNNRITCDGQMVNELTVQQMKNTNLDEIGISDNMLPLHQHLVNARMTIRRLEEKQETKKLSYKTAIDKLSNGLKSLRIDHRQSDSLSQIIDDLRLQVGRLSIDISTNVTSGKNKRLARKQRVHNRRAAELRRANQVILKLLNNTNKKVDRLELLQSSREDRYNAEAGEYKNTIQSLQCMIEDRNSKIVSIQTEINTLSSRLHTNAANLRATGIARPFPHRLMVLSEYVSRLTFEPDSISDELRYIHFLYHTFADKSRLGNAELFLREVNQDVWFYAQTSQIEEHPLRKKARVGHVKGKLEPRLTTDEAQKQAKLINASIRARLEDIKK</sequence>
<dbReference type="EMBL" id="ONZP01000289">
    <property type="protein sequence ID" value="SPJ79946.1"/>
    <property type="molecule type" value="Genomic_DNA"/>
</dbReference>
<evidence type="ECO:0000313" key="1">
    <source>
        <dbReference type="EMBL" id="SPJ79946.1"/>
    </source>
</evidence>
<protein>
    <submittedName>
        <fullName evidence="1">Uncharacterized protein</fullName>
    </submittedName>
</protein>
<name>A0AAE8MCF3_9HYPO</name>
<evidence type="ECO:0000313" key="2">
    <source>
        <dbReference type="Proteomes" id="UP001187734"/>
    </source>
</evidence>
<dbReference type="Proteomes" id="UP001187734">
    <property type="component" value="Unassembled WGS sequence"/>
</dbReference>
<comment type="caution">
    <text evidence="1">The sequence shown here is derived from an EMBL/GenBank/DDBJ whole genome shotgun (WGS) entry which is preliminary data.</text>
</comment>
<proteinExistence type="predicted"/>
<reference evidence="1" key="1">
    <citation type="submission" date="2018-03" db="EMBL/GenBank/DDBJ databases">
        <authorList>
            <person name="Guldener U."/>
        </authorList>
    </citation>
    <scope>NUCLEOTIDE SEQUENCE</scope>
</reference>
<keyword evidence="2" id="KW-1185">Reference proteome</keyword>
<dbReference type="AlphaFoldDB" id="A0AAE8MCF3"/>